<dbReference type="Pfam" id="PF00528">
    <property type="entry name" value="BPD_transp_1"/>
    <property type="match status" value="1"/>
</dbReference>
<evidence type="ECO:0000256" key="8">
    <source>
        <dbReference type="RuleBase" id="RU363032"/>
    </source>
</evidence>
<dbReference type="STRING" id="1293890.TALK_12040"/>
<gene>
    <name evidence="10" type="ORF">TALK_12040</name>
</gene>
<feature type="transmembrane region" description="Helical" evidence="8">
    <location>
        <begin position="61"/>
        <end position="82"/>
    </location>
</feature>
<keyword evidence="5 8" id="KW-0812">Transmembrane</keyword>
<feature type="transmembrane region" description="Helical" evidence="8">
    <location>
        <begin position="94"/>
        <end position="115"/>
    </location>
</feature>
<evidence type="ECO:0000256" key="6">
    <source>
        <dbReference type="ARBA" id="ARBA00022989"/>
    </source>
</evidence>
<dbReference type="GO" id="GO:0055085">
    <property type="term" value="P:transmembrane transport"/>
    <property type="evidence" value="ECO:0007669"/>
    <property type="project" value="InterPro"/>
</dbReference>
<keyword evidence="2 8" id="KW-0813">Transport</keyword>
<keyword evidence="6 8" id="KW-1133">Transmembrane helix</keyword>
<evidence type="ECO:0000256" key="3">
    <source>
        <dbReference type="ARBA" id="ARBA00022475"/>
    </source>
</evidence>
<keyword evidence="3" id="KW-1003">Cell membrane</keyword>
<organism evidence="10 11">
    <name type="scientific">Thalassospira alkalitolerans</name>
    <dbReference type="NCBI Taxonomy" id="1293890"/>
    <lineage>
        <taxon>Bacteria</taxon>
        <taxon>Pseudomonadati</taxon>
        <taxon>Pseudomonadota</taxon>
        <taxon>Alphaproteobacteria</taxon>
        <taxon>Rhodospirillales</taxon>
        <taxon>Thalassospiraceae</taxon>
        <taxon>Thalassospira</taxon>
    </lineage>
</organism>
<dbReference type="AlphaFoldDB" id="A0A1Y2LBU7"/>
<evidence type="ECO:0000256" key="2">
    <source>
        <dbReference type="ARBA" id="ARBA00022448"/>
    </source>
</evidence>
<dbReference type="SUPFAM" id="SSF161098">
    <property type="entry name" value="MetI-like"/>
    <property type="match status" value="1"/>
</dbReference>
<keyword evidence="7 8" id="KW-0472">Membrane</keyword>
<dbReference type="InterPro" id="IPR035906">
    <property type="entry name" value="MetI-like_sf"/>
</dbReference>
<keyword evidence="4" id="KW-0997">Cell inner membrane</keyword>
<dbReference type="OrthoDB" id="9783270at2"/>
<evidence type="ECO:0000259" key="9">
    <source>
        <dbReference type="PROSITE" id="PS50928"/>
    </source>
</evidence>
<feature type="transmembrane region" description="Helical" evidence="8">
    <location>
        <begin position="221"/>
        <end position="250"/>
    </location>
</feature>
<evidence type="ECO:0000313" key="10">
    <source>
        <dbReference type="EMBL" id="OSQ47773.1"/>
    </source>
</evidence>
<dbReference type="PANTHER" id="PTHR43357">
    <property type="entry name" value="INNER MEMBRANE ABC TRANSPORTER PERMEASE PROTEIN YDCV"/>
    <property type="match status" value="1"/>
</dbReference>
<accession>A0A1Y2LBU7</accession>
<evidence type="ECO:0000313" key="11">
    <source>
        <dbReference type="Proteomes" id="UP000193396"/>
    </source>
</evidence>
<dbReference type="PANTHER" id="PTHR43357:SF4">
    <property type="entry name" value="INNER MEMBRANE ABC TRANSPORTER PERMEASE PROTEIN YDCV"/>
    <property type="match status" value="1"/>
</dbReference>
<evidence type="ECO:0000256" key="1">
    <source>
        <dbReference type="ARBA" id="ARBA00004429"/>
    </source>
</evidence>
<dbReference type="CDD" id="cd06261">
    <property type="entry name" value="TM_PBP2"/>
    <property type="match status" value="1"/>
</dbReference>
<feature type="transmembrane region" description="Helical" evidence="8">
    <location>
        <begin position="127"/>
        <end position="147"/>
    </location>
</feature>
<evidence type="ECO:0000256" key="4">
    <source>
        <dbReference type="ARBA" id="ARBA00022519"/>
    </source>
</evidence>
<comment type="subcellular location">
    <subcellularLocation>
        <location evidence="1">Cell inner membrane</location>
        <topology evidence="1">Multi-pass membrane protein</topology>
    </subcellularLocation>
    <subcellularLocation>
        <location evidence="8">Cell membrane</location>
        <topology evidence="8">Multi-pass membrane protein</topology>
    </subcellularLocation>
</comment>
<keyword evidence="11" id="KW-1185">Reference proteome</keyword>
<comment type="similarity">
    <text evidence="8">Belongs to the binding-protein-dependent transport system permease family.</text>
</comment>
<feature type="transmembrane region" description="Helical" evidence="8">
    <location>
        <begin position="180"/>
        <end position="201"/>
    </location>
</feature>
<dbReference type="PROSITE" id="PS50928">
    <property type="entry name" value="ABC_TM1"/>
    <property type="match status" value="1"/>
</dbReference>
<reference evidence="10 11" key="1">
    <citation type="submission" date="2014-03" db="EMBL/GenBank/DDBJ databases">
        <title>The draft genome sequence of Thalassospira alkalitolerans JCM 18968.</title>
        <authorList>
            <person name="Lai Q."/>
            <person name="Shao Z."/>
        </authorList>
    </citation>
    <scope>NUCLEOTIDE SEQUENCE [LARGE SCALE GENOMIC DNA]</scope>
    <source>
        <strain evidence="10 11">JCM 18968</strain>
    </source>
</reference>
<comment type="caution">
    <text evidence="10">The sequence shown here is derived from an EMBL/GenBank/DDBJ whole genome shotgun (WGS) entry which is preliminary data.</text>
</comment>
<proteinExistence type="inferred from homology"/>
<dbReference type="GO" id="GO:0005886">
    <property type="term" value="C:plasma membrane"/>
    <property type="evidence" value="ECO:0007669"/>
    <property type="project" value="UniProtKB-SubCell"/>
</dbReference>
<dbReference type="EMBL" id="JFKB01000007">
    <property type="protein sequence ID" value="OSQ47773.1"/>
    <property type="molecule type" value="Genomic_DNA"/>
</dbReference>
<name>A0A1Y2LBU7_9PROT</name>
<sequence>MGLVTFLYTLYLIAPIALLLVGSFGTSWTNSLLPTGFTLDWYREVIGDASFRRAFMTSLEVVAATCVVNVVLGVPFAYAVFSAANRGVRLAARIFTLLPVAVPELVLGFGFIIVFSSDYLPWLGTTWLLICAHIVLTLPYLVATLLGDMDRLGIADMEKVAETLGAGFWQRFRDIVLPSLRYSLLSGLMMVTAISIGEFQISNLVAGFLSRPYPVVLLQAFYGATGLACAATVILIILALLAAFGGAAGAHLAQLRQKVRA</sequence>
<dbReference type="Proteomes" id="UP000193396">
    <property type="component" value="Unassembled WGS sequence"/>
</dbReference>
<dbReference type="RefSeq" id="WP_085619166.1">
    <property type="nucleotide sequence ID" value="NZ_JBLXHE010000022.1"/>
</dbReference>
<dbReference type="Gene3D" id="1.10.3720.10">
    <property type="entry name" value="MetI-like"/>
    <property type="match status" value="1"/>
</dbReference>
<protein>
    <submittedName>
        <fullName evidence="10">ABC transporter permease</fullName>
    </submittedName>
</protein>
<evidence type="ECO:0000256" key="5">
    <source>
        <dbReference type="ARBA" id="ARBA00022692"/>
    </source>
</evidence>
<dbReference type="InterPro" id="IPR000515">
    <property type="entry name" value="MetI-like"/>
</dbReference>
<feature type="domain" description="ABC transmembrane type-1" evidence="9">
    <location>
        <begin position="55"/>
        <end position="246"/>
    </location>
</feature>
<feature type="transmembrane region" description="Helical" evidence="8">
    <location>
        <begin position="7"/>
        <end position="28"/>
    </location>
</feature>
<evidence type="ECO:0000256" key="7">
    <source>
        <dbReference type="ARBA" id="ARBA00023136"/>
    </source>
</evidence>